<gene>
    <name evidence="3" type="ORF">CS076_05995</name>
    <name evidence="2" type="ORF">CS078_23555</name>
</gene>
<dbReference type="RefSeq" id="WP_121731524.1">
    <property type="nucleotide sequence ID" value="NZ_PEGA01000004.1"/>
</dbReference>
<proteinExistence type="predicted"/>
<dbReference type="InterPro" id="IPR028098">
    <property type="entry name" value="Glyco_trans_4-like_N"/>
</dbReference>
<dbReference type="Proteomes" id="UP000282672">
    <property type="component" value="Unassembled WGS sequence"/>
</dbReference>
<dbReference type="Proteomes" id="UP000282140">
    <property type="component" value="Unassembled WGS sequence"/>
</dbReference>
<dbReference type="PANTHER" id="PTHR12526">
    <property type="entry name" value="GLYCOSYLTRANSFERASE"/>
    <property type="match status" value="1"/>
</dbReference>
<comment type="caution">
    <text evidence="3">The sequence shown here is derived from an EMBL/GenBank/DDBJ whole genome shotgun (WGS) entry which is preliminary data.</text>
</comment>
<dbReference type="PANTHER" id="PTHR12526:SF638">
    <property type="entry name" value="SPORE COAT PROTEIN SA"/>
    <property type="match status" value="1"/>
</dbReference>
<dbReference type="AlphaFoldDB" id="A0A3L8CZX8"/>
<protein>
    <submittedName>
        <fullName evidence="3">Glycosyltransferase family 1 protein</fullName>
    </submittedName>
</protein>
<organism evidence="3 5">
    <name type="scientific">Pseudomonas prosekii</name>
    <dbReference type="NCBI Taxonomy" id="1148509"/>
    <lineage>
        <taxon>Bacteria</taxon>
        <taxon>Pseudomonadati</taxon>
        <taxon>Pseudomonadota</taxon>
        <taxon>Gammaproteobacteria</taxon>
        <taxon>Pseudomonadales</taxon>
        <taxon>Pseudomonadaceae</taxon>
        <taxon>Pseudomonas</taxon>
    </lineage>
</organism>
<dbReference type="SUPFAM" id="SSF53756">
    <property type="entry name" value="UDP-Glycosyltransferase/glycogen phosphorylase"/>
    <property type="match status" value="1"/>
</dbReference>
<sequence length="379" mass="41349">MRTLLIIVNDPAFFISHRLPVAEGARDAGYEVHIASMNGSSVSEIREKGFVHHVLPLSRSGSNLLSEFYSLFSIWRLLWRIKPDLLHLVTIKPVLYGGIAARLAPVKGVVAAVSGLGFVFLSKGLKGTILRKVVSFFYRIALAKKNLRVIFQNPDDCSLLVRAGAVDLLKVEMIRGSGVNLINYAFLPEPRGDRLVVCLAARLLRDKGVLEFVEAARLLRGRGVSARFQLVGNIDPGNPASITDAEMSEWSEEGVVELLGYRTDIAKVFADANIVALPSYREGLPKVLVEAAACGRAVVTTDVPGCREAIDRDVTGVLVPVCDAVALADALQLLVNDSALRLQMGAAGRQLAENEFAIEKIVQQHLNIYLKLERAFDRG</sequence>
<dbReference type="Pfam" id="PF13477">
    <property type="entry name" value="Glyco_trans_4_2"/>
    <property type="match status" value="1"/>
</dbReference>
<dbReference type="EMBL" id="PEGA01000004">
    <property type="protein sequence ID" value="RLU13630.1"/>
    <property type="molecule type" value="Genomic_DNA"/>
</dbReference>
<dbReference type="Gene3D" id="3.40.50.2000">
    <property type="entry name" value="Glycogen Phosphorylase B"/>
    <property type="match status" value="2"/>
</dbReference>
<keyword evidence="4" id="KW-1185">Reference proteome</keyword>
<evidence type="ECO:0000313" key="3">
    <source>
        <dbReference type="EMBL" id="RLU13630.1"/>
    </source>
</evidence>
<evidence type="ECO:0000313" key="4">
    <source>
        <dbReference type="Proteomes" id="UP000282140"/>
    </source>
</evidence>
<reference evidence="4 5" key="1">
    <citation type="journal article" date="2018" name="Front. Microbiol.">
        <title>Discovery of Phloeophagus Beetles as a Source of Pseudomonas Strains That Produce Potentially New Bioactive Substances and Description of Pseudomonas bohemica sp. nov.</title>
        <authorList>
            <person name="Saati-Santamaria Z."/>
            <person name="Lopez-Mondejar R."/>
            <person name="Jimenez-Gomez A."/>
            <person name="Diez-Mendez A."/>
            <person name="Vetrovsky T."/>
            <person name="Igual J.M."/>
            <person name="Velazquez E."/>
            <person name="Kolarik M."/>
            <person name="Rivas R."/>
            <person name="Garcia-Fraile P."/>
        </authorList>
    </citation>
    <scope>NUCLEOTIDE SEQUENCE [LARGE SCALE GENOMIC DNA]</scope>
    <source>
        <strain evidence="3 5">A2-NA12</strain>
        <strain evidence="2 4">A2-NA13</strain>
    </source>
</reference>
<dbReference type="EMBL" id="PEGB01000019">
    <property type="protein sequence ID" value="RLU05626.1"/>
    <property type="molecule type" value="Genomic_DNA"/>
</dbReference>
<accession>A0A3L8CZX8</accession>
<evidence type="ECO:0000259" key="1">
    <source>
        <dbReference type="Pfam" id="PF13477"/>
    </source>
</evidence>
<dbReference type="CDD" id="cd03808">
    <property type="entry name" value="GT4_CapM-like"/>
    <property type="match status" value="1"/>
</dbReference>
<evidence type="ECO:0000313" key="2">
    <source>
        <dbReference type="EMBL" id="RLU05626.1"/>
    </source>
</evidence>
<keyword evidence="3" id="KW-0808">Transferase</keyword>
<evidence type="ECO:0000313" key="5">
    <source>
        <dbReference type="Proteomes" id="UP000282672"/>
    </source>
</evidence>
<feature type="domain" description="Glycosyltransferase subfamily 4-like N-terminal" evidence="1">
    <location>
        <begin position="17"/>
        <end position="146"/>
    </location>
</feature>
<name>A0A3L8CZX8_9PSED</name>
<dbReference type="Pfam" id="PF13692">
    <property type="entry name" value="Glyco_trans_1_4"/>
    <property type="match status" value="1"/>
</dbReference>
<dbReference type="GO" id="GO:0016757">
    <property type="term" value="F:glycosyltransferase activity"/>
    <property type="evidence" value="ECO:0007669"/>
    <property type="project" value="TreeGrafter"/>
</dbReference>